<evidence type="ECO:0000256" key="6">
    <source>
        <dbReference type="ARBA" id="ARBA00023136"/>
    </source>
</evidence>
<keyword evidence="6 7" id="KW-0472">Membrane</keyword>
<comment type="similarity">
    <text evidence="7">Belongs to the binding-protein-dependent transport system permease family.</text>
</comment>
<dbReference type="AlphaFoldDB" id="A0A377J2K9"/>
<sequence>MLKPTAIYTSSPKIHKHFPLQGKIALCGIALLLLICAFTPLLSPYQPDMIDLSKQLAPMSKEHLLGCDHLGRDIFTRLVYGAYISLGASLCIIVLVVVIGICVGGVAGALGGVWDRVIMRVCDVFLSMPTMILALFFVGVLGSGLWNVIIAITLTHWAFYARISRSLTLSLRSKEYVAISYMQGQSFWQSFRQNFLPNLCIHILVLATMDIGHIMLHIAGLSFIGLGVQPPLAEWGLMLSEMKDSLYSAPHLLLYPGGALFITIALFSLLGESLKRFFTTHLEDVRYG</sequence>
<feature type="transmembrane region" description="Helical" evidence="7">
    <location>
        <begin position="20"/>
        <end position="42"/>
    </location>
</feature>
<dbReference type="SUPFAM" id="SSF161098">
    <property type="entry name" value="MetI-like"/>
    <property type="match status" value="1"/>
</dbReference>
<dbReference type="CDD" id="cd06261">
    <property type="entry name" value="TM_PBP2"/>
    <property type="match status" value="1"/>
</dbReference>
<evidence type="ECO:0000313" key="9">
    <source>
        <dbReference type="EMBL" id="STO96727.1"/>
    </source>
</evidence>
<dbReference type="Proteomes" id="UP000254841">
    <property type="component" value="Unassembled WGS sequence"/>
</dbReference>
<evidence type="ECO:0000256" key="2">
    <source>
        <dbReference type="ARBA" id="ARBA00022448"/>
    </source>
</evidence>
<reference evidence="9 10" key="1">
    <citation type="submission" date="2018-06" db="EMBL/GenBank/DDBJ databases">
        <authorList>
            <consortium name="Pathogen Informatics"/>
            <person name="Doyle S."/>
        </authorList>
    </citation>
    <scope>NUCLEOTIDE SEQUENCE [LARGE SCALE GENOMIC DNA]</scope>
    <source>
        <strain evidence="9 10">NCTC12410</strain>
    </source>
</reference>
<evidence type="ECO:0000256" key="1">
    <source>
        <dbReference type="ARBA" id="ARBA00004651"/>
    </source>
</evidence>
<dbReference type="PANTHER" id="PTHR43386:SF1">
    <property type="entry name" value="D,D-DIPEPTIDE TRANSPORT SYSTEM PERMEASE PROTEIN DDPC-RELATED"/>
    <property type="match status" value="1"/>
</dbReference>
<organism evidence="9 10">
    <name type="scientific">Helicobacter canis</name>
    <dbReference type="NCBI Taxonomy" id="29419"/>
    <lineage>
        <taxon>Bacteria</taxon>
        <taxon>Pseudomonadati</taxon>
        <taxon>Campylobacterota</taxon>
        <taxon>Epsilonproteobacteria</taxon>
        <taxon>Campylobacterales</taxon>
        <taxon>Helicobacteraceae</taxon>
        <taxon>Helicobacter</taxon>
    </lineage>
</organism>
<comment type="subcellular location">
    <subcellularLocation>
        <location evidence="1 7">Cell membrane</location>
        <topology evidence="1 7">Multi-pass membrane protein</topology>
    </subcellularLocation>
</comment>
<dbReference type="Pfam" id="PF12911">
    <property type="entry name" value="OppC_N"/>
    <property type="match status" value="1"/>
</dbReference>
<dbReference type="GO" id="GO:0005886">
    <property type="term" value="C:plasma membrane"/>
    <property type="evidence" value="ECO:0007669"/>
    <property type="project" value="UniProtKB-SubCell"/>
</dbReference>
<dbReference type="EMBL" id="UGHV01000001">
    <property type="protein sequence ID" value="STO96727.1"/>
    <property type="molecule type" value="Genomic_DNA"/>
</dbReference>
<dbReference type="PANTHER" id="PTHR43386">
    <property type="entry name" value="OLIGOPEPTIDE TRANSPORT SYSTEM PERMEASE PROTEIN APPC"/>
    <property type="match status" value="1"/>
</dbReference>
<dbReference type="InterPro" id="IPR050366">
    <property type="entry name" value="BP-dependent_transpt_permease"/>
</dbReference>
<keyword evidence="2 7" id="KW-0813">Transport</keyword>
<dbReference type="NCBIfam" id="NF007738">
    <property type="entry name" value="PRK10417.1"/>
    <property type="match status" value="1"/>
</dbReference>
<name>A0A377J2K9_9HELI</name>
<dbReference type="InterPro" id="IPR025966">
    <property type="entry name" value="OppC_N"/>
</dbReference>
<feature type="domain" description="ABC transmembrane type-1" evidence="8">
    <location>
        <begin position="86"/>
        <end position="271"/>
    </location>
</feature>
<dbReference type="RefSeq" id="WP_115011034.1">
    <property type="nucleotide sequence ID" value="NZ_UGHV01000001.1"/>
</dbReference>
<evidence type="ECO:0000259" key="8">
    <source>
        <dbReference type="PROSITE" id="PS50928"/>
    </source>
</evidence>
<keyword evidence="4 7" id="KW-0812">Transmembrane</keyword>
<gene>
    <name evidence="9" type="primary">nikCD</name>
    <name evidence="9" type="ORF">NCTC12410_00543</name>
</gene>
<dbReference type="InterPro" id="IPR035906">
    <property type="entry name" value="MetI-like_sf"/>
</dbReference>
<dbReference type="GO" id="GO:0071916">
    <property type="term" value="F:dipeptide transmembrane transporter activity"/>
    <property type="evidence" value="ECO:0007669"/>
    <property type="project" value="TreeGrafter"/>
</dbReference>
<evidence type="ECO:0000256" key="7">
    <source>
        <dbReference type="RuleBase" id="RU363032"/>
    </source>
</evidence>
<evidence type="ECO:0000256" key="4">
    <source>
        <dbReference type="ARBA" id="ARBA00022692"/>
    </source>
</evidence>
<dbReference type="OrthoDB" id="9783218at2"/>
<feature type="transmembrane region" description="Helical" evidence="7">
    <location>
        <begin position="248"/>
        <end position="270"/>
    </location>
</feature>
<dbReference type="Pfam" id="PF00528">
    <property type="entry name" value="BPD_transp_1"/>
    <property type="match status" value="1"/>
</dbReference>
<dbReference type="InterPro" id="IPR000515">
    <property type="entry name" value="MetI-like"/>
</dbReference>
<dbReference type="PROSITE" id="PS50928">
    <property type="entry name" value="ABC_TM1"/>
    <property type="match status" value="1"/>
</dbReference>
<feature type="transmembrane region" description="Helical" evidence="7">
    <location>
        <begin position="80"/>
        <end position="110"/>
    </location>
</feature>
<evidence type="ECO:0000256" key="5">
    <source>
        <dbReference type="ARBA" id="ARBA00022989"/>
    </source>
</evidence>
<feature type="transmembrane region" description="Helical" evidence="7">
    <location>
        <begin position="199"/>
        <end position="228"/>
    </location>
</feature>
<proteinExistence type="inferred from homology"/>
<evidence type="ECO:0000313" key="10">
    <source>
        <dbReference type="Proteomes" id="UP000254841"/>
    </source>
</evidence>
<evidence type="ECO:0000256" key="3">
    <source>
        <dbReference type="ARBA" id="ARBA00022475"/>
    </source>
</evidence>
<keyword evidence="3" id="KW-1003">Cell membrane</keyword>
<accession>A0A377J2K9</accession>
<dbReference type="Gene3D" id="1.10.3720.10">
    <property type="entry name" value="MetI-like"/>
    <property type="match status" value="1"/>
</dbReference>
<keyword evidence="5 7" id="KW-1133">Transmembrane helix</keyword>
<protein>
    <submittedName>
        <fullName evidence="9">Nickel ABC transporter permease protein</fullName>
    </submittedName>
</protein>